<dbReference type="GO" id="GO:0005634">
    <property type="term" value="C:nucleus"/>
    <property type="evidence" value="ECO:0007669"/>
    <property type="project" value="UniProtKB-SubCell"/>
</dbReference>
<dbReference type="Proteomes" id="UP000218231">
    <property type="component" value="Unassembled WGS sequence"/>
</dbReference>
<comment type="subcellular location">
    <subcellularLocation>
        <location evidence="1">Nucleus</location>
    </subcellularLocation>
</comment>
<dbReference type="SUPFAM" id="SSF46689">
    <property type="entry name" value="Homeodomain-like"/>
    <property type="match status" value="1"/>
</dbReference>
<evidence type="ECO:0000313" key="4">
    <source>
        <dbReference type="Proteomes" id="UP000218231"/>
    </source>
</evidence>
<name>A0A2A2M5T2_9BILA</name>
<gene>
    <name evidence="3" type="ORF">WR25_12821</name>
</gene>
<dbReference type="Pfam" id="PF13551">
    <property type="entry name" value="HTH_29"/>
    <property type="match status" value="1"/>
</dbReference>
<dbReference type="PANTHER" id="PTHR46068">
    <property type="entry name" value="PROTEIN CBG27172"/>
    <property type="match status" value="1"/>
</dbReference>
<feature type="region of interest" description="Disordered" evidence="2">
    <location>
        <begin position="43"/>
        <end position="68"/>
    </location>
</feature>
<dbReference type="EMBL" id="LIAE01004978">
    <property type="protein sequence ID" value="PAV93597.1"/>
    <property type="molecule type" value="Genomic_DNA"/>
</dbReference>
<evidence type="ECO:0000256" key="2">
    <source>
        <dbReference type="SAM" id="MobiDB-lite"/>
    </source>
</evidence>
<evidence type="ECO:0008006" key="5">
    <source>
        <dbReference type="Google" id="ProtNLM"/>
    </source>
</evidence>
<evidence type="ECO:0000313" key="3">
    <source>
        <dbReference type="EMBL" id="PAV93597.1"/>
    </source>
</evidence>
<dbReference type="InterPro" id="IPR009057">
    <property type="entry name" value="Homeodomain-like_sf"/>
</dbReference>
<dbReference type="PANTHER" id="PTHR46068:SF1">
    <property type="entry name" value="TRANSPOSASE IS30-LIKE HTH DOMAIN-CONTAINING PROTEIN"/>
    <property type="match status" value="1"/>
</dbReference>
<protein>
    <recommendedName>
        <fullName evidence="5">Paired domain-containing protein</fullName>
    </recommendedName>
</protein>
<comment type="caution">
    <text evidence="3">The sequence shown here is derived from an EMBL/GenBank/DDBJ whole genome shotgun (WGS) entry which is preliminary data.</text>
</comment>
<dbReference type="STRING" id="2018661.A0A2A2M5T2"/>
<organism evidence="3 4">
    <name type="scientific">Diploscapter pachys</name>
    <dbReference type="NCBI Taxonomy" id="2018661"/>
    <lineage>
        <taxon>Eukaryota</taxon>
        <taxon>Metazoa</taxon>
        <taxon>Ecdysozoa</taxon>
        <taxon>Nematoda</taxon>
        <taxon>Chromadorea</taxon>
        <taxon>Rhabditida</taxon>
        <taxon>Rhabditina</taxon>
        <taxon>Rhabditomorpha</taxon>
        <taxon>Rhabditoidea</taxon>
        <taxon>Rhabditidae</taxon>
        <taxon>Diploscapter</taxon>
    </lineage>
</organism>
<keyword evidence="4" id="KW-1185">Reference proteome</keyword>
<proteinExistence type="predicted"/>
<dbReference type="AlphaFoldDB" id="A0A2A2M5T2"/>
<accession>A0A2A2M5T2</accession>
<evidence type="ECO:0000256" key="1">
    <source>
        <dbReference type="ARBA" id="ARBA00004123"/>
    </source>
</evidence>
<sequence>MLAPSSKRPIIIILHQTGHQTKDIVKLLKISRTMVQKTVKRFKEIGSTADRPGRGRKRSARTEQNKKKLREMVRRNPRRSMRKMTKKLKIDEKSVRTIIRKDLGLNSYRIQKKSTNSRTK</sequence>
<reference evidence="3 4" key="1">
    <citation type="journal article" date="2017" name="Curr. Biol.">
        <title>Genome architecture and evolution of a unichromosomal asexual nematode.</title>
        <authorList>
            <person name="Fradin H."/>
            <person name="Zegar C."/>
            <person name="Gutwein M."/>
            <person name="Lucas J."/>
            <person name="Kovtun M."/>
            <person name="Corcoran D."/>
            <person name="Baugh L.R."/>
            <person name="Kiontke K."/>
            <person name="Gunsalus K."/>
            <person name="Fitch D.H."/>
            <person name="Piano F."/>
        </authorList>
    </citation>
    <scope>NUCLEOTIDE SEQUENCE [LARGE SCALE GENOMIC DNA]</scope>
    <source>
        <strain evidence="3">PF1309</strain>
    </source>
</reference>
<dbReference type="Gene3D" id="1.10.10.10">
    <property type="entry name" value="Winged helix-like DNA-binding domain superfamily/Winged helix DNA-binding domain"/>
    <property type="match status" value="1"/>
</dbReference>
<dbReference type="InterPro" id="IPR036388">
    <property type="entry name" value="WH-like_DNA-bd_sf"/>
</dbReference>
<dbReference type="OrthoDB" id="5843405at2759"/>